<reference evidence="2" key="2">
    <citation type="journal article" date="2024" name="Plant">
        <title>Genomic evolution and insights into agronomic trait innovations of Sesamum species.</title>
        <authorList>
            <person name="Miao H."/>
            <person name="Wang L."/>
            <person name="Qu L."/>
            <person name="Liu H."/>
            <person name="Sun Y."/>
            <person name="Le M."/>
            <person name="Wang Q."/>
            <person name="Wei S."/>
            <person name="Zheng Y."/>
            <person name="Lin W."/>
            <person name="Duan Y."/>
            <person name="Cao H."/>
            <person name="Xiong S."/>
            <person name="Wang X."/>
            <person name="Wei L."/>
            <person name="Li C."/>
            <person name="Ma Q."/>
            <person name="Ju M."/>
            <person name="Zhao R."/>
            <person name="Li G."/>
            <person name="Mu C."/>
            <person name="Tian Q."/>
            <person name="Mei H."/>
            <person name="Zhang T."/>
            <person name="Gao T."/>
            <person name="Zhang H."/>
        </authorList>
    </citation>
    <scope>NUCLEOTIDE SEQUENCE</scope>
    <source>
        <strain evidence="2">K16</strain>
    </source>
</reference>
<dbReference type="GO" id="GO:0003712">
    <property type="term" value="F:transcription coregulator activity"/>
    <property type="evidence" value="ECO:0007669"/>
    <property type="project" value="TreeGrafter"/>
</dbReference>
<evidence type="ECO:0000313" key="2">
    <source>
        <dbReference type="EMBL" id="KAK4404369.1"/>
    </source>
</evidence>
<dbReference type="Gene3D" id="1.25.40.20">
    <property type="entry name" value="Ankyrin repeat-containing domain"/>
    <property type="match status" value="1"/>
</dbReference>
<dbReference type="GO" id="GO:0005634">
    <property type="term" value="C:nucleus"/>
    <property type="evidence" value="ECO:0007669"/>
    <property type="project" value="TreeGrafter"/>
</dbReference>
<dbReference type="PANTHER" id="PTHR23335:SF30">
    <property type="entry name" value="CALMODULIN-BINDING TRANSCRIPTION ACTIVATOR 3"/>
    <property type="match status" value="1"/>
</dbReference>
<feature type="chain" id="PRO_5042008692" evidence="1">
    <location>
        <begin position="17"/>
        <end position="279"/>
    </location>
</feature>
<evidence type="ECO:0000256" key="1">
    <source>
        <dbReference type="SAM" id="SignalP"/>
    </source>
</evidence>
<dbReference type="GO" id="GO:0003690">
    <property type="term" value="F:double-stranded DNA binding"/>
    <property type="evidence" value="ECO:0007669"/>
    <property type="project" value="TreeGrafter"/>
</dbReference>
<keyword evidence="3" id="KW-1185">Reference proteome</keyword>
<name>A0AAE1X448_9LAMI</name>
<gene>
    <name evidence="2" type="ORF">Sango_0805500</name>
</gene>
<accession>A0AAE1X448</accession>
<dbReference type="Proteomes" id="UP001289374">
    <property type="component" value="Unassembled WGS sequence"/>
</dbReference>
<reference evidence="2" key="1">
    <citation type="submission" date="2020-06" db="EMBL/GenBank/DDBJ databases">
        <authorList>
            <person name="Li T."/>
            <person name="Hu X."/>
            <person name="Zhang T."/>
            <person name="Song X."/>
            <person name="Zhang H."/>
            <person name="Dai N."/>
            <person name="Sheng W."/>
            <person name="Hou X."/>
            <person name="Wei L."/>
        </authorList>
    </citation>
    <scope>NUCLEOTIDE SEQUENCE</scope>
    <source>
        <strain evidence="2">K16</strain>
        <tissue evidence="2">Leaf</tissue>
    </source>
</reference>
<dbReference type="EMBL" id="JACGWL010000004">
    <property type="protein sequence ID" value="KAK4404369.1"/>
    <property type="molecule type" value="Genomic_DNA"/>
</dbReference>
<dbReference type="GO" id="GO:0006357">
    <property type="term" value="P:regulation of transcription by RNA polymerase II"/>
    <property type="evidence" value="ECO:0007669"/>
    <property type="project" value="TreeGrafter"/>
</dbReference>
<comment type="caution">
    <text evidence="2">The sequence shown here is derived from an EMBL/GenBank/DDBJ whole genome shotgun (WGS) entry which is preliminary data.</text>
</comment>
<dbReference type="AlphaFoldDB" id="A0AAE1X448"/>
<dbReference type="InterPro" id="IPR036770">
    <property type="entry name" value="Ankyrin_rpt-contain_sf"/>
</dbReference>
<protein>
    <submittedName>
        <fullName evidence="2">Calmodulin-binding transcription activator 3</fullName>
    </submittedName>
</protein>
<dbReference type="SUPFAM" id="SSF48403">
    <property type="entry name" value="Ankyrin repeat"/>
    <property type="match status" value="1"/>
</dbReference>
<feature type="signal peptide" evidence="1">
    <location>
        <begin position="1"/>
        <end position="16"/>
    </location>
</feature>
<dbReference type="PANTHER" id="PTHR23335">
    <property type="entry name" value="CALMODULIN-BINDING TRANSCRIPTION ACTIVATOR CAMTA"/>
    <property type="match status" value="1"/>
</dbReference>
<organism evidence="2 3">
    <name type="scientific">Sesamum angolense</name>
    <dbReference type="NCBI Taxonomy" id="2727404"/>
    <lineage>
        <taxon>Eukaryota</taxon>
        <taxon>Viridiplantae</taxon>
        <taxon>Streptophyta</taxon>
        <taxon>Embryophyta</taxon>
        <taxon>Tracheophyta</taxon>
        <taxon>Spermatophyta</taxon>
        <taxon>Magnoliopsida</taxon>
        <taxon>eudicotyledons</taxon>
        <taxon>Gunneridae</taxon>
        <taxon>Pentapetalae</taxon>
        <taxon>asterids</taxon>
        <taxon>lamiids</taxon>
        <taxon>Lamiales</taxon>
        <taxon>Pedaliaceae</taxon>
        <taxon>Sesamum</taxon>
    </lineage>
</organism>
<evidence type="ECO:0000313" key="3">
    <source>
        <dbReference type="Proteomes" id="UP001289374"/>
    </source>
</evidence>
<proteinExistence type="predicted"/>
<sequence>MKSFLCLACLVGYDWAIPLTVAAGVNVNFRDANGWTALLCAAYYGRERTLVFVIFLGAAPEALTDPTPKYPAGRPPAELAASKVTKASLERNDRGKAVETVTERIAIPAGYGDLPHGMSMEGSLAFRKQHEEYGDGEFGMSDERTLSPLALKTHHAAAAHVREHQVRRNYGKIIRSIGILAKVVLSRRWKRRRLRRFRPEALDLAWQMQKEGRKQTDERLQNALARLTSIVQYSEARDQHRWLLNAVYDKVVNNREVDCDDDLIGLNALLDNDTLMQKL</sequence>
<keyword evidence="1" id="KW-0732">Signal</keyword>